<sequence length="823" mass="91690">MIEKQAFQTNIHYFSPWLLKKLGGILTAPVTVVEAPSGYGKTTAVRDYLMDNLPKGTPVYWWSAAEDAPGTSWTRLCREFEHIDPAAGKELLSAGFPRVMTAWEIGQVIGSLRCDTQSVLVLDDFHFLQKELPRTVMSVLLSYAGTKLHLVIITQTVRPFSLSFFEQAGVHYIRIEDLRLNAEDVRHYCRLCGVAVSQAEAGQLYGYTEGWIVALYLTVLQMQRGEGLSPGLSVLQLMENIVWDGLSSQGKNLFFHIALFSGVTIEQICFLLQADPLPESVFTLLEETPFVRYQAEERRYVPHAILREMLLRRLKAADTQTKISCYSRAGAWYTRAGETVNALSCFFKVEDYDSILSLPLTGLTLARIDGVSFTQLAAGLLADCPAAIRGKYPISLLRIAYALIGAERREQAGALLEEIKNIIGEVEDETERSALLGEWTLVSAYMEFPDIEKMEPLVQKAAEMIGGRCRTLTASEPFAFGLPLMIFFHRRPGRLEREIQALANVASLLYALTGVKSGADVLLKAETALYRGCLPEAEPLCYQAAYLAEGSGQWTVRTGTVNLMAQLAVKRGSNNDLSQYIKELEETVGTDAICPFVTQMLQTDYYMWLGLTELIPIWVRDGRATFSDAPSWVKIYLGYFHLGVLLQEGEYIRLLGAAEAAILECRELGYLMVEIYMHIIAAMGCFNTGRRKEAFSHVREALARAIPDGIYLPFMEFKSVLGGLVENAFAELGERMPEEIATSGQLISDNWKLLIRLSSESGTLPHGLTEREMEVATLAARGMSNKEIASVLFISEATVKFHLRSVFSKLGINRRSKLAGILE</sequence>
<dbReference type="PROSITE" id="PS50043">
    <property type="entry name" value="HTH_LUXR_2"/>
    <property type="match status" value="1"/>
</dbReference>
<evidence type="ECO:0000256" key="2">
    <source>
        <dbReference type="ARBA" id="ARBA00023125"/>
    </source>
</evidence>
<evidence type="ECO:0000256" key="3">
    <source>
        <dbReference type="ARBA" id="ARBA00023163"/>
    </source>
</evidence>
<evidence type="ECO:0000313" key="5">
    <source>
        <dbReference type="EMBL" id="SFG13416.1"/>
    </source>
</evidence>
<dbReference type="GO" id="GO:0006355">
    <property type="term" value="P:regulation of DNA-templated transcription"/>
    <property type="evidence" value="ECO:0007669"/>
    <property type="project" value="InterPro"/>
</dbReference>
<dbReference type="Pfam" id="PF00196">
    <property type="entry name" value="GerE"/>
    <property type="match status" value="1"/>
</dbReference>
<evidence type="ECO:0000313" key="6">
    <source>
        <dbReference type="Proteomes" id="UP000199337"/>
    </source>
</evidence>
<dbReference type="PRINTS" id="PR00038">
    <property type="entry name" value="HTHLUXR"/>
</dbReference>
<dbReference type="InterPro" id="IPR027417">
    <property type="entry name" value="P-loop_NTPase"/>
</dbReference>
<feature type="domain" description="HTH luxR-type" evidence="4">
    <location>
        <begin position="761"/>
        <end position="823"/>
    </location>
</feature>
<evidence type="ECO:0000259" key="4">
    <source>
        <dbReference type="PROSITE" id="PS50043"/>
    </source>
</evidence>
<gene>
    <name evidence="5" type="ORF">SAMN05660649_00815</name>
</gene>
<dbReference type="InterPro" id="IPR000792">
    <property type="entry name" value="Tscrpt_reg_LuxR_C"/>
</dbReference>
<dbReference type="PANTHER" id="PTHR44688">
    <property type="entry name" value="DNA-BINDING TRANSCRIPTIONAL ACTIVATOR DEVR_DOSR"/>
    <property type="match status" value="1"/>
</dbReference>
<reference evidence="6" key="1">
    <citation type="submission" date="2016-10" db="EMBL/GenBank/DDBJ databases">
        <authorList>
            <person name="Varghese N."/>
            <person name="Submissions S."/>
        </authorList>
    </citation>
    <scope>NUCLEOTIDE SEQUENCE [LARGE SCALE GENOMIC DNA]</scope>
    <source>
        <strain evidence="6">DSM 17038</strain>
    </source>
</reference>
<dbReference type="AlphaFoldDB" id="A0A1I2PIF1"/>
<dbReference type="Gene3D" id="1.25.40.10">
    <property type="entry name" value="Tetratricopeptide repeat domain"/>
    <property type="match status" value="1"/>
</dbReference>
<dbReference type="SUPFAM" id="SSF52540">
    <property type="entry name" value="P-loop containing nucleoside triphosphate hydrolases"/>
    <property type="match status" value="1"/>
</dbReference>
<dbReference type="PROSITE" id="PS00622">
    <property type="entry name" value="HTH_LUXR_1"/>
    <property type="match status" value="1"/>
</dbReference>
<dbReference type="Gene3D" id="1.10.10.10">
    <property type="entry name" value="Winged helix-like DNA-binding domain superfamily/Winged helix DNA-binding domain"/>
    <property type="match status" value="1"/>
</dbReference>
<accession>A0A1I2PIF1</accession>
<dbReference type="InterPro" id="IPR036388">
    <property type="entry name" value="WH-like_DNA-bd_sf"/>
</dbReference>
<dbReference type="EMBL" id="FOOX01000002">
    <property type="protein sequence ID" value="SFG13416.1"/>
    <property type="molecule type" value="Genomic_DNA"/>
</dbReference>
<keyword evidence="1" id="KW-0805">Transcription regulation</keyword>
<keyword evidence="6" id="KW-1185">Reference proteome</keyword>
<dbReference type="SUPFAM" id="SSF46894">
    <property type="entry name" value="C-terminal effector domain of the bipartite response regulators"/>
    <property type="match status" value="1"/>
</dbReference>
<dbReference type="InterPro" id="IPR016032">
    <property type="entry name" value="Sig_transdc_resp-reg_C-effctor"/>
</dbReference>
<dbReference type="InterPro" id="IPR011990">
    <property type="entry name" value="TPR-like_helical_dom_sf"/>
</dbReference>
<evidence type="ECO:0000256" key="1">
    <source>
        <dbReference type="ARBA" id="ARBA00023015"/>
    </source>
</evidence>
<dbReference type="RefSeq" id="WP_165613366.1">
    <property type="nucleotide sequence ID" value="NZ_FOOX01000002.1"/>
</dbReference>
<keyword evidence="3" id="KW-0804">Transcription</keyword>
<keyword evidence="2" id="KW-0238">DNA-binding</keyword>
<dbReference type="STRING" id="341036.SAMN05660649_00815"/>
<dbReference type="GO" id="GO:0003677">
    <property type="term" value="F:DNA binding"/>
    <property type="evidence" value="ECO:0007669"/>
    <property type="project" value="UniProtKB-KW"/>
</dbReference>
<dbReference type="CDD" id="cd06170">
    <property type="entry name" value="LuxR_C_like"/>
    <property type="match status" value="1"/>
</dbReference>
<dbReference type="SMART" id="SM00421">
    <property type="entry name" value="HTH_LUXR"/>
    <property type="match status" value="1"/>
</dbReference>
<name>A0A1I2PIF1_9FIRM</name>
<proteinExistence type="predicted"/>
<dbReference type="PANTHER" id="PTHR44688:SF16">
    <property type="entry name" value="DNA-BINDING TRANSCRIPTIONAL ACTIVATOR DEVR_DOSR"/>
    <property type="match status" value="1"/>
</dbReference>
<dbReference type="Proteomes" id="UP000199337">
    <property type="component" value="Unassembled WGS sequence"/>
</dbReference>
<organism evidence="5 6">
    <name type="scientific">Desulfotruncus arcticus DSM 17038</name>
    <dbReference type="NCBI Taxonomy" id="1121424"/>
    <lineage>
        <taxon>Bacteria</taxon>
        <taxon>Bacillati</taxon>
        <taxon>Bacillota</taxon>
        <taxon>Clostridia</taxon>
        <taxon>Eubacteriales</taxon>
        <taxon>Desulfallaceae</taxon>
        <taxon>Desulfotruncus</taxon>
    </lineage>
</organism>
<protein>
    <submittedName>
        <fullName evidence="5">LuxR family transcriptional regulator, maltose regulon positive regulatory protein</fullName>
    </submittedName>
</protein>